<dbReference type="InterPro" id="IPR011608">
    <property type="entry name" value="PRD"/>
</dbReference>
<name>A0A099IAA0_CLOIN</name>
<dbReference type="Gene3D" id="3.40.50.2300">
    <property type="match status" value="1"/>
</dbReference>
<reference evidence="7 8" key="1">
    <citation type="submission" date="2014-08" db="EMBL/GenBank/DDBJ databases">
        <title>Clostridium innocuum, an unnegligible vancomycin-resistant pathogen causing extra-intestinal infections.</title>
        <authorList>
            <person name="Feng Y."/>
            <person name="Chiu C.-H."/>
        </authorList>
    </citation>
    <scope>NUCLEOTIDE SEQUENCE [LARGE SCALE GENOMIC DNA]</scope>
    <source>
        <strain evidence="7 8">AN88</strain>
    </source>
</reference>
<dbReference type="GO" id="GO:0003700">
    <property type="term" value="F:DNA-binding transcription factor activity"/>
    <property type="evidence" value="ECO:0007669"/>
    <property type="project" value="InterPro"/>
</dbReference>
<evidence type="ECO:0000256" key="5">
    <source>
        <dbReference type="ARBA" id="ARBA00023163"/>
    </source>
</evidence>
<keyword evidence="4" id="KW-0010">Activator</keyword>
<dbReference type="AlphaFoldDB" id="A0A099IAA0"/>
<proteinExistence type="predicted"/>
<dbReference type="Proteomes" id="UP000030008">
    <property type="component" value="Unassembled WGS sequence"/>
</dbReference>
<accession>A0A099IAA0</accession>
<evidence type="ECO:0000313" key="8">
    <source>
        <dbReference type="Proteomes" id="UP000030008"/>
    </source>
</evidence>
<evidence type="ECO:0000256" key="3">
    <source>
        <dbReference type="ARBA" id="ARBA00023125"/>
    </source>
</evidence>
<dbReference type="InterPro" id="IPR050661">
    <property type="entry name" value="BglG_antiterminators"/>
</dbReference>
<dbReference type="Pfam" id="PF08279">
    <property type="entry name" value="HTH_11"/>
    <property type="match status" value="1"/>
</dbReference>
<dbReference type="PANTHER" id="PTHR30185">
    <property type="entry name" value="CRYPTIC BETA-GLUCOSIDE BGL OPERON ANTITERMINATOR"/>
    <property type="match status" value="1"/>
</dbReference>
<dbReference type="InterPro" id="IPR001034">
    <property type="entry name" value="DeoR_HTH"/>
</dbReference>
<dbReference type="InterPro" id="IPR013196">
    <property type="entry name" value="HTH_11"/>
</dbReference>
<evidence type="ECO:0000256" key="4">
    <source>
        <dbReference type="ARBA" id="ARBA00023159"/>
    </source>
</evidence>
<dbReference type="InterPro" id="IPR036390">
    <property type="entry name" value="WH_DNA-bd_sf"/>
</dbReference>
<feature type="domain" description="PRD" evidence="6">
    <location>
        <begin position="302"/>
        <end position="409"/>
    </location>
</feature>
<dbReference type="CDD" id="cd05568">
    <property type="entry name" value="PTS_IIB_bgl_like"/>
    <property type="match status" value="1"/>
</dbReference>
<protein>
    <submittedName>
        <fullName evidence="7">Transcriptional antiterminator</fullName>
    </submittedName>
</protein>
<keyword evidence="3" id="KW-0238">DNA-binding</keyword>
<evidence type="ECO:0000313" key="7">
    <source>
        <dbReference type="EMBL" id="KGJ54919.1"/>
    </source>
</evidence>
<comment type="caution">
    <text evidence="7">The sequence shown here is derived from an EMBL/GenBank/DDBJ whole genome shotgun (WGS) entry which is preliminary data.</text>
</comment>
<gene>
    <name evidence="7" type="ORF">CIAN88_01020</name>
</gene>
<dbReference type="PROSITE" id="PS51372">
    <property type="entry name" value="PRD_2"/>
    <property type="match status" value="1"/>
</dbReference>
<dbReference type="InterPro" id="IPR036634">
    <property type="entry name" value="PRD_sf"/>
</dbReference>
<dbReference type="PANTHER" id="PTHR30185:SF18">
    <property type="entry name" value="TRANSCRIPTIONAL REGULATOR MTLR"/>
    <property type="match status" value="1"/>
</dbReference>
<dbReference type="InterPro" id="IPR036388">
    <property type="entry name" value="WH-like_DNA-bd_sf"/>
</dbReference>
<organism evidence="7 8">
    <name type="scientific">Clostridium innocuum</name>
    <dbReference type="NCBI Taxonomy" id="1522"/>
    <lineage>
        <taxon>Bacteria</taxon>
        <taxon>Bacillati</taxon>
        <taxon>Bacillota</taxon>
        <taxon>Clostridia</taxon>
        <taxon>Eubacteriales</taxon>
        <taxon>Clostridiaceae</taxon>
        <taxon>Clostridium</taxon>
    </lineage>
</organism>
<dbReference type="PROSITE" id="PS00894">
    <property type="entry name" value="HTH_DEOR_1"/>
    <property type="match status" value="1"/>
</dbReference>
<dbReference type="Gene3D" id="1.10.10.10">
    <property type="entry name" value="Winged helix-like DNA-binding domain superfamily/Winged helix DNA-binding domain"/>
    <property type="match status" value="1"/>
</dbReference>
<dbReference type="SMART" id="SM00420">
    <property type="entry name" value="HTH_DEOR"/>
    <property type="match status" value="1"/>
</dbReference>
<dbReference type="SUPFAM" id="SSF63520">
    <property type="entry name" value="PTS-regulatory domain, PRD"/>
    <property type="match status" value="1"/>
</dbReference>
<dbReference type="Pfam" id="PF05043">
    <property type="entry name" value="Mga"/>
    <property type="match status" value="1"/>
</dbReference>
<dbReference type="GO" id="GO:0003677">
    <property type="term" value="F:DNA binding"/>
    <property type="evidence" value="ECO:0007669"/>
    <property type="project" value="UniProtKB-KW"/>
</dbReference>
<evidence type="ECO:0000256" key="1">
    <source>
        <dbReference type="ARBA" id="ARBA00022737"/>
    </source>
</evidence>
<dbReference type="Gene3D" id="1.10.1790.10">
    <property type="entry name" value="PRD domain"/>
    <property type="match status" value="1"/>
</dbReference>
<sequence length="511" mass="59520">MNKRIMKIVDVLLKQDSYITIDKISEELAVSNKTIRNDLQIVDQYLEENNLKLIKKTGVGIRIDGKVRDKLHVLESVREKNKTLADYSPQARKIFIGMQLSAFDSCRIYELSEQLFVSRATIHKDILSLTKDLETFKIALHRKNNNGISMEGKEKNIRNFLLELMLRDNGYQMFIDIIRRDDYRCDGSYVFPGLEVTDDEVKDFTGCILRWGNPYINSLTFPSMVLVLLRAFVTYLRIQDRHIVHLSTSFIEDLRKEPFYKEARELCDRLANHYRLQIPDVEIRYLQVYFLALQNSRDLSEQEQQEARMLSDALLTSWSEQLHLPFDRDEALRQSVYDHLCPAIIRFRHGIPNENPLMQEIHTLYERTFQVARNSVSVIEEHFHCNVSDDEVGFLALHLAASLENMKQPLKTILVAHGGVGAGNLLRRKLSAQIPEIDIISQETFFSIYECDISDIDLIISTLELNLHTDVTILQVNSLLHDYDILRLKDVIREYYKVKNDPYNFKSAAQE</sequence>
<keyword evidence="2" id="KW-0805">Transcription regulation</keyword>
<keyword evidence="1" id="KW-0677">Repeat</keyword>
<evidence type="ECO:0000259" key="6">
    <source>
        <dbReference type="PROSITE" id="PS51372"/>
    </source>
</evidence>
<dbReference type="InterPro" id="IPR018356">
    <property type="entry name" value="Tscrpt_reg_HTH_DeoR_CS"/>
</dbReference>
<dbReference type="InterPro" id="IPR007737">
    <property type="entry name" value="Mga_HTH"/>
</dbReference>
<dbReference type="EMBL" id="JQIF01000004">
    <property type="protein sequence ID" value="KGJ54919.1"/>
    <property type="molecule type" value="Genomic_DNA"/>
</dbReference>
<keyword evidence="5" id="KW-0804">Transcription</keyword>
<dbReference type="Pfam" id="PF00874">
    <property type="entry name" value="PRD"/>
    <property type="match status" value="1"/>
</dbReference>
<evidence type="ECO:0000256" key="2">
    <source>
        <dbReference type="ARBA" id="ARBA00023015"/>
    </source>
</evidence>
<dbReference type="SUPFAM" id="SSF46785">
    <property type="entry name" value="Winged helix' DNA-binding domain"/>
    <property type="match status" value="1"/>
</dbReference>
<dbReference type="RefSeq" id="WP_044903453.1">
    <property type="nucleotide sequence ID" value="NZ_CAXUJB010000001.1"/>
</dbReference>